<feature type="coiled-coil region" evidence="1">
    <location>
        <begin position="3"/>
        <end position="30"/>
    </location>
</feature>
<dbReference type="InParanoid" id="A0A5N4AWM4"/>
<sequence length="166" mass="19125">MKEGALFATLEQLEQEIKEYEATNYVTLQKRDSCLLSKAVKKYPRAARGNRNLKYYYVEYTCSKGGKRFKSRGKAIRKSSTMYEGCPMKIKFVLAEDGKHLLCKLLHDQHNHIRNKVGTYLIKATCYVDLLHKMLPLLGTYNTACKKNWVVHRISNTNSANIDLSI</sequence>
<dbReference type="AlphaFoldDB" id="A0A5N4AWM4"/>
<keyword evidence="4" id="KW-1185">Reference proteome</keyword>
<dbReference type="EMBL" id="VVIM01000002">
    <property type="protein sequence ID" value="KAB0801741.1"/>
    <property type="molecule type" value="Genomic_DNA"/>
</dbReference>
<reference evidence="3 4" key="1">
    <citation type="journal article" date="2018" name="Elife">
        <title>Firefly genomes illuminate parallel origins of bioluminescence in beetles.</title>
        <authorList>
            <person name="Fallon T.R."/>
            <person name="Lower S.E."/>
            <person name="Chang C.H."/>
            <person name="Bessho-Uehara M."/>
            <person name="Martin G.J."/>
            <person name="Bewick A.J."/>
            <person name="Behringer M."/>
            <person name="Debat H.J."/>
            <person name="Wong I."/>
            <person name="Day J.C."/>
            <person name="Suvorov A."/>
            <person name="Silva C.J."/>
            <person name="Stanger-Hall K.F."/>
            <person name="Hall D.W."/>
            <person name="Schmitz R.J."/>
            <person name="Nelson D.R."/>
            <person name="Lewis S.M."/>
            <person name="Shigenobu S."/>
            <person name="Bybee S.M."/>
            <person name="Larracuente A.M."/>
            <person name="Oba Y."/>
            <person name="Weng J.K."/>
        </authorList>
    </citation>
    <scope>NUCLEOTIDE SEQUENCE [LARGE SCALE GENOMIC DNA]</scope>
    <source>
        <strain evidence="3">1611_PpyrPB1</strain>
        <tissue evidence="3">Whole body</tissue>
    </source>
</reference>
<name>A0A5N4AWM4_PHOPY</name>
<dbReference type="Proteomes" id="UP000327044">
    <property type="component" value="Unassembled WGS sequence"/>
</dbReference>
<dbReference type="InterPro" id="IPR048325">
    <property type="entry name" value="ZSWIM3_N"/>
</dbReference>
<evidence type="ECO:0000313" key="4">
    <source>
        <dbReference type="Proteomes" id="UP000327044"/>
    </source>
</evidence>
<dbReference type="PANTHER" id="PTHR47086">
    <property type="entry name" value="BTB DOMAIN-CONTAINING PROTEIN"/>
    <property type="match status" value="1"/>
</dbReference>
<organism evidence="3 4">
    <name type="scientific">Photinus pyralis</name>
    <name type="common">Common eastern firefly</name>
    <name type="synonym">Lampyris pyralis</name>
    <dbReference type="NCBI Taxonomy" id="7054"/>
    <lineage>
        <taxon>Eukaryota</taxon>
        <taxon>Metazoa</taxon>
        <taxon>Ecdysozoa</taxon>
        <taxon>Arthropoda</taxon>
        <taxon>Hexapoda</taxon>
        <taxon>Insecta</taxon>
        <taxon>Pterygota</taxon>
        <taxon>Neoptera</taxon>
        <taxon>Endopterygota</taxon>
        <taxon>Coleoptera</taxon>
        <taxon>Polyphaga</taxon>
        <taxon>Elateriformia</taxon>
        <taxon>Elateroidea</taxon>
        <taxon>Lampyridae</taxon>
        <taxon>Lampyrinae</taxon>
        <taxon>Photinus</taxon>
    </lineage>
</organism>
<dbReference type="PANTHER" id="PTHR47086:SF4">
    <property type="entry name" value="BTB DOMAIN-CONTAINING PROTEIN"/>
    <property type="match status" value="1"/>
</dbReference>
<evidence type="ECO:0000313" key="3">
    <source>
        <dbReference type="EMBL" id="KAB0801741.1"/>
    </source>
</evidence>
<feature type="domain" description="ZSWIM3 N-terminal" evidence="2">
    <location>
        <begin position="1"/>
        <end position="112"/>
    </location>
</feature>
<dbReference type="InterPro" id="IPR040854">
    <property type="entry name" value="ZSWIM9"/>
</dbReference>
<evidence type="ECO:0000259" key="2">
    <source>
        <dbReference type="Pfam" id="PF21599"/>
    </source>
</evidence>
<comment type="caution">
    <text evidence="3">The sequence shown here is derived from an EMBL/GenBank/DDBJ whole genome shotgun (WGS) entry which is preliminary data.</text>
</comment>
<keyword evidence="1" id="KW-0175">Coiled coil</keyword>
<gene>
    <name evidence="3" type="ORF">PPYR_03927</name>
</gene>
<accession>A0A5N4AWM4</accession>
<evidence type="ECO:0000256" key="1">
    <source>
        <dbReference type="SAM" id="Coils"/>
    </source>
</evidence>
<proteinExistence type="predicted"/>
<dbReference type="Pfam" id="PF21599">
    <property type="entry name" value="ZSWIM3_N"/>
    <property type="match status" value="1"/>
</dbReference>
<protein>
    <recommendedName>
        <fullName evidence="2">ZSWIM3 N-terminal domain-containing protein</fullName>
    </recommendedName>
</protein>